<proteinExistence type="predicted"/>
<keyword evidence="1 3" id="KW-0853">WD repeat</keyword>
<keyword evidence="2" id="KW-0677">Repeat</keyword>
<feature type="repeat" description="WD" evidence="3">
    <location>
        <begin position="79"/>
        <end position="120"/>
    </location>
</feature>
<gene>
    <name evidence="4" type="ORF">PAXINDRAFT_88850</name>
</gene>
<evidence type="ECO:0000256" key="3">
    <source>
        <dbReference type="PROSITE-ProRule" id="PRU00221"/>
    </source>
</evidence>
<evidence type="ECO:0000256" key="1">
    <source>
        <dbReference type="ARBA" id="ARBA00022574"/>
    </source>
</evidence>
<evidence type="ECO:0000313" key="5">
    <source>
        <dbReference type="Proteomes" id="UP000053647"/>
    </source>
</evidence>
<dbReference type="EMBL" id="KN819621">
    <property type="protein sequence ID" value="KIJ08436.1"/>
    <property type="molecule type" value="Genomic_DNA"/>
</dbReference>
<feature type="repeat" description="WD" evidence="3">
    <location>
        <begin position="120"/>
        <end position="152"/>
    </location>
</feature>
<dbReference type="Proteomes" id="UP000053647">
    <property type="component" value="Unassembled WGS sequence"/>
</dbReference>
<accession>A0A0C9TM89</accession>
<dbReference type="OrthoDB" id="6262491at2759"/>
<dbReference type="InterPro" id="IPR015943">
    <property type="entry name" value="WD40/YVTN_repeat-like_dom_sf"/>
</dbReference>
<dbReference type="PROSITE" id="PS50082">
    <property type="entry name" value="WD_REPEATS_2"/>
    <property type="match status" value="4"/>
</dbReference>
<dbReference type="InterPro" id="IPR036322">
    <property type="entry name" value="WD40_repeat_dom_sf"/>
</dbReference>
<dbReference type="CDD" id="cd00200">
    <property type="entry name" value="WD40"/>
    <property type="match status" value="1"/>
</dbReference>
<evidence type="ECO:0008006" key="6">
    <source>
        <dbReference type="Google" id="ProtNLM"/>
    </source>
</evidence>
<dbReference type="InterPro" id="IPR001680">
    <property type="entry name" value="WD40_rpt"/>
</dbReference>
<dbReference type="SMART" id="SM00320">
    <property type="entry name" value="WD40"/>
    <property type="match status" value="5"/>
</dbReference>
<organism evidence="4 5">
    <name type="scientific">Paxillus involutus ATCC 200175</name>
    <dbReference type="NCBI Taxonomy" id="664439"/>
    <lineage>
        <taxon>Eukaryota</taxon>
        <taxon>Fungi</taxon>
        <taxon>Dikarya</taxon>
        <taxon>Basidiomycota</taxon>
        <taxon>Agaricomycotina</taxon>
        <taxon>Agaricomycetes</taxon>
        <taxon>Agaricomycetidae</taxon>
        <taxon>Boletales</taxon>
        <taxon>Paxilineae</taxon>
        <taxon>Paxillaceae</taxon>
        <taxon>Paxillus</taxon>
    </lineage>
</organism>
<dbReference type="InterPro" id="IPR020472">
    <property type="entry name" value="WD40_PAC1"/>
</dbReference>
<dbReference type="SUPFAM" id="SSF50978">
    <property type="entry name" value="WD40 repeat-like"/>
    <property type="match status" value="1"/>
</dbReference>
<dbReference type="HOGENOM" id="CLU_000288_57_33_1"/>
<dbReference type="PANTHER" id="PTHR19879">
    <property type="entry name" value="TRANSCRIPTION INITIATION FACTOR TFIID"/>
    <property type="match status" value="1"/>
</dbReference>
<dbReference type="Pfam" id="PF00400">
    <property type="entry name" value="WD40"/>
    <property type="match status" value="4"/>
</dbReference>
<dbReference type="Gene3D" id="2.130.10.10">
    <property type="entry name" value="YVTN repeat-like/Quinoprotein amine dehydrogenase"/>
    <property type="match status" value="2"/>
</dbReference>
<sequence length="277" mass="30317">MHSSSRSVSLGIANTLSSASSRLVSLEGASHRVPVRVLEGHEADVNCVCFYPDENKLVSGSDDGTLRIWDRETGAVEVLSGHTRAVLDVDVSRDGQMVVSGSADKTVQIWNRESGELHIFEGHERWVRGVEFSLDSSRVVCGSEDGTVQVWSETGELAFEPIKCHGYVCGVRYSPSGDRIATVARNVQIWDAETGSGILTILNSEVTSLVWTTDGTYQLAAFKHGQNSNGIAYSPSGKFIATACEDAKVYVWEAPSFEDRQTNVSFILVVFTWHYSF</sequence>
<dbReference type="PRINTS" id="PR00320">
    <property type="entry name" value="GPROTEINBRPT"/>
</dbReference>
<feature type="repeat" description="WD" evidence="3">
    <location>
        <begin position="38"/>
        <end position="79"/>
    </location>
</feature>
<keyword evidence="5" id="KW-1185">Reference proteome</keyword>
<dbReference type="PROSITE" id="PS50294">
    <property type="entry name" value="WD_REPEATS_REGION"/>
    <property type="match status" value="4"/>
</dbReference>
<protein>
    <recommendedName>
        <fullName evidence="6">WD40 repeat-like protein</fullName>
    </recommendedName>
</protein>
<dbReference type="PANTHER" id="PTHR19879:SF9">
    <property type="entry name" value="TRANSCRIPTION INITIATION FACTOR TFIID SUBUNIT 5"/>
    <property type="match status" value="1"/>
</dbReference>
<feature type="repeat" description="WD" evidence="3">
    <location>
        <begin position="221"/>
        <end position="262"/>
    </location>
</feature>
<name>A0A0C9TM89_PAXIN</name>
<reference evidence="4 5" key="1">
    <citation type="submission" date="2014-06" db="EMBL/GenBank/DDBJ databases">
        <authorList>
            <consortium name="DOE Joint Genome Institute"/>
            <person name="Kuo A."/>
            <person name="Kohler A."/>
            <person name="Nagy L.G."/>
            <person name="Floudas D."/>
            <person name="Copeland A."/>
            <person name="Barry K.W."/>
            <person name="Cichocki N."/>
            <person name="Veneault-Fourrey C."/>
            <person name="LaButti K."/>
            <person name="Lindquist E.A."/>
            <person name="Lipzen A."/>
            <person name="Lundell T."/>
            <person name="Morin E."/>
            <person name="Murat C."/>
            <person name="Sun H."/>
            <person name="Tunlid A."/>
            <person name="Henrissat B."/>
            <person name="Grigoriev I.V."/>
            <person name="Hibbett D.S."/>
            <person name="Martin F."/>
            <person name="Nordberg H.P."/>
            <person name="Cantor M.N."/>
            <person name="Hua S.X."/>
        </authorList>
    </citation>
    <scope>NUCLEOTIDE SEQUENCE [LARGE SCALE GENOMIC DNA]</scope>
    <source>
        <strain evidence="4 5">ATCC 200175</strain>
    </source>
</reference>
<evidence type="ECO:0000313" key="4">
    <source>
        <dbReference type="EMBL" id="KIJ08436.1"/>
    </source>
</evidence>
<evidence type="ECO:0000256" key="2">
    <source>
        <dbReference type="ARBA" id="ARBA00022737"/>
    </source>
</evidence>
<dbReference type="AlphaFoldDB" id="A0A0C9TM89"/>
<reference evidence="5" key="2">
    <citation type="submission" date="2015-01" db="EMBL/GenBank/DDBJ databases">
        <title>Evolutionary Origins and Diversification of the Mycorrhizal Mutualists.</title>
        <authorList>
            <consortium name="DOE Joint Genome Institute"/>
            <consortium name="Mycorrhizal Genomics Consortium"/>
            <person name="Kohler A."/>
            <person name="Kuo A."/>
            <person name="Nagy L.G."/>
            <person name="Floudas D."/>
            <person name="Copeland A."/>
            <person name="Barry K.W."/>
            <person name="Cichocki N."/>
            <person name="Veneault-Fourrey C."/>
            <person name="LaButti K."/>
            <person name="Lindquist E.A."/>
            <person name="Lipzen A."/>
            <person name="Lundell T."/>
            <person name="Morin E."/>
            <person name="Murat C."/>
            <person name="Riley R."/>
            <person name="Ohm R."/>
            <person name="Sun H."/>
            <person name="Tunlid A."/>
            <person name="Henrissat B."/>
            <person name="Grigoriev I.V."/>
            <person name="Hibbett D.S."/>
            <person name="Martin F."/>
        </authorList>
    </citation>
    <scope>NUCLEOTIDE SEQUENCE [LARGE SCALE GENOMIC DNA]</scope>
    <source>
        <strain evidence="5">ATCC 200175</strain>
    </source>
</reference>